<keyword evidence="2" id="KW-0472">Membrane</keyword>
<dbReference type="Proteomes" id="UP000468990">
    <property type="component" value="Unassembled WGS sequence"/>
</dbReference>
<proteinExistence type="predicted"/>
<feature type="region of interest" description="Disordered" evidence="1">
    <location>
        <begin position="601"/>
        <end position="625"/>
    </location>
</feature>
<feature type="domain" description="Predicted membrane protein YciQ-like C-terminal" evidence="5">
    <location>
        <begin position="303"/>
        <end position="440"/>
    </location>
</feature>
<accession>A0A521E4A6</accession>
<evidence type="ECO:0000313" key="7">
    <source>
        <dbReference type="EMBL" id="SMO78766.1"/>
    </source>
</evidence>
<reference evidence="7 8" key="1">
    <citation type="submission" date="2017-05" db="EMBL/GenBank/DDBJ databases">
        <authorList>
            <person name="Varghese N."/>
            <person name="Submissions S."/>
        </authorList>
    </citation>
    <scope>NUCLEOTIDE SEQUENCE [LARGE SCALE GENOMIC DNA]</scope>
    <source>
        <strain evidence="7 8">DSM 19382</strain>
    </source>
</reference>
<dbReference type="Pfam" id="PF20990">
    <property type="entry name" value="DUF2207_C"/>
    <property type="match status" value="2"/>
</dbReference>
<reference evidence="6 9" key="2">
    <citation type="submission" date="2019-11" db="EMBL/GenBank/DDBJ databases">
        <title>Flavobacterium resistens genome.</title>
        <authorList>
            <person name="Wilson V.M."/>
            <person name="Newman J.D."/>
        </authorList>
    </citation>
    <scope>NUCLEOTIDE SEQUENCE [LARGE SCALE GENOMIC DNA]</scope>
    <source>
        <strain evidence="6 9">DSM 19382</strain>
    </source>
</reference>
<dbReference type="EMBL" id="FXTA01000004">
    <property type="protein sequence ID" value="SMO78766.1"/>
    <property type="molecule type" value="Genomic_DNA"/>
</dbReference>
<gene>
    <name evidence="6" type="ORF">GJU42_14785</name>
    <name evidence="7" type="ORF">SAMN06265349_10478</name>
</gene>
<dbReference type="OrthoDB" id="9767603at2"/>
<feature type="domain" description="Predicted membrane protein YciQ-like C-terminal" evidence="5">
    <location>
        <begin position="460"/>
        <end position="560"/>
    </location>
</feature>
<feature type="transmembrane region" description="Helical" evidence="2">
    <location>
        <begin position="488"/>
        <end position="513"/>
    </location>
</feature>
<evidence type="ECO:0000259" key="5">
    <source>
        <dbReference type="Pfam" id="PF20990"/>
    </source>
</evidence>
<dbReference type="Proteomes" id="UP000317289">
    <property type="component" value="Unassembled WGS sequence"/>
</dbReference>
<dbReference type="InterPro" id="IPR048389">
    <property type="entry name" value="YciQ-like_C"/>
</dbReference>
<dbReference type="InterPro" id="IPR018702">
    <property type="entry name" value="DUF2207"/>
</dbReference>
<feature type="transmembrane region" description="Helical" evidence="2">
    <location>
        <begin position="247"/>
        <end position="265"/>
    </location>
</feature>
<feature type="signal peptide" evidence="3">
    <location>
        <begin position="1"/>
        <end position="22"/>
    </location>
</feature>
<feature type="transmembrane region" description="Helical" evidence="2">
    <location>
        <begin position="401"/>
        <end position="417"/>
    </location>
</feature>
<evidence type="ECO:0000256" key="1">
    <source>
        <dbReference type="SAM" id="MobiDB-lite"/>
    </source>
</evidence>
<protein>
    <submittedName>
        <fullName evidence="6">DUF2207 domain-containing protein</fullName>
    </submittedName>
    <submittedName>
        <fullName evidence="7">Predicted membrane protein</fullName>
    </submittedName>
</protein>
<feature type="transmembrane region" description="Helical" evidence="2">
    <location>
        <begin position="423"/>
        <end position="441"/>
    </location>
</feature>
<keyword evidence="2" id="KW-0812">Transmembrane</keyword>
<dbReference type="AlphaFoldDB" id="A0A521E4A6"/>
<feature type="domain" description="DUF2207" evidence="4">
    <location>
        <begin position="35"/>
        <end position="222"/>
    </location>
</feature>
<feature type="chain" id="PRO_5043205848" evidence="3">
    <location>
        <begin position="23"/>
        <end position="625"/>
    </location>
</feature>
<keyword evidence="2" id="KW-1133">Transmembrane helix</keyword>
<feature type="transmembrane region" description="Helical" evidence="2">
    <location>
        <begin position="453"/>
        <end position="476"/>
    </location>
</feature>
<organism evidence="7 8">
    <name type="scientific">Flavobacterium resistens</name>
    <dbReference type="NCBI Taxonomy" id="443612"/>
    <lineage>
        <taxon>Bacteria</taxon>
        <taxon>Pseudomonadati</taxon>
        <taxon>Bacteroidota</taxon>
        <taxon>Flavobacteriia</taxon>
        <taxon>Flavobacteriales</taxon>
        <taxon>Flavobacteriaceae</taxon>
        <taxon>Flavobacterium</taxon>
    </lineage>
</organism>
<name>A0A521E4A6_9FLAO</name>
<evidence type="ECO:0000313" key="8">
    <source>
        <dbReference type="Proteomes" id="UP000317289"/>
    </source>
</evidence>
<dbReference type="RefSeq" id="WP_142451379.1">
    <property type="nucleotide sequence ID" value="NZ_FXTA01000004.1"/>
</dbReference>
<dbReference type="Pfam" id="PF09972">
    <property type="entry name" value="DUF2207"/>
    <property type="match status" value="1"/>
</dbReference>
<evidence type="ECO:0000259" key="4">
    <source>
        <dbReference type="Pfam" id="PF09972"/>
    </source>
</evidence>
<evidence type="ECO:0000313" key="6">
    <source>
        <dbReference type="EMBL" id="MRX69235.1"/>
    </source>
</evidence>
<feature type="compositionally biased region" description="Gly residues" evidence="1">
    <location>
        <begin position="607"/>
        <end position="625"/>
    </location>
</feature>
<sequence>MKKLRFLFSICFLLLSFFQSYAQDEAYSSDENPEKIKQFHADILLKENGNIIVTETIKVYAKGEQIDHGIFRELPLTTDSPKVSKNNFYTVLNVTRDGLKELYHIDADNETFKIYIGDKDYSLPEGTYTYKVTYEVEAQTHSYDEFDEIYWNVTGNYWQFEIENVTAKIILPKSAKAFQTSCYTGILGSKAHECNSKIVDNCIYFTSKNLKKEEGFTVAAGFPKGIVHQPFFSPHYKMEEFLALDKILLAIGVVSICFAFYYFSWKRYGEDPLLKNENSKIDLKNLYSATSLHYIKERYVSSQTLLIAIINLSKKGAIEISDNGKENWADGFQYSLKKGSITTNLSKEENAVLKALFEENDSFEIDKKTYLIFDKAKEALEKSLESQYNLKDYFSSNYKQILVGFAITIPALLGYCYVAKGTIFWAAISGFMFLILTILLLRGAFLSILKVEFGGILLCLFFSVFTGVFCFASFFAVNVDKSYSVLNLLVLFLVIFGFSIYLSLISVYTQLGIETKFQIKKLKQYLLDYKPEENATSIHIYEENLPYAFALGIEDKWNLKFTDILKKLNYTNNWIKTSEGSSGFSIKMMTHFSSTYNTFSSSSSSGSSGGGSSGGGGGGGGGGGW</sequence>
<keyword evidence="3" id="KW-0732">Signal</keyword>
<keyword evidence="9" id="KW-1185">Reference proteome</keyword>
<evidence type="ECO:0000256" key="2">
    <source>
        <dbReference type="SAM" id="Phobius"/>
    </source>
</evidence>
<evidence type="ECO:0000256" key="3">
    <source>
        <dbReference type="SAM" id="SignalP"/>
    </source>
</evidence>
<dbReference type="EMBL" id="WKKG01000007">
    <property type="protein sequence ID" value="MRX69235.1"/>
    <property type="molecule type" value="Genomic_DNA"/>
</dbReference>
<evidence type="ECO:0000313" key="9">
    <source>
        <dbReference type="Proteomes" id="UP000468990"/>
    </source>
</evidence>